<dbReference type="InterPro" id="IPR036322">
    <property type="entry name" value="WD40_repeat_dom_sf"/>
</dbReference>
<dbReference type="InterPro" id="IPR015943">
    <property type="entry name" value="WD40/YVTN_repeat-like_dom_sf"/>
</dbReference>
<dbReference type="InterPro" id="IPR001480">
    <property type="entry name" value="Bulb-type_lectin_dom"/>
</dbReference>
<gene>
    <name evidence="3" type="ORF">KIPB_005405</name>
</gene>
<accession>A0A9K3CVC0</accession>
<dbReference type="SMART" id="SM00320">
    <property type="entry name" value="WD40"/>
    <property type="match status" value="1"/>
</dbReference>
<dbReference type="InterPro" id="IPR001680">
    <property type="entry name" value="WD40_rpt"/>
</dbReference>
<protein>
    <recommendedName>
        <fullName evidence="2">Bulb-type lectin domain-containing protein</fullName>
    </recommendedName>
</protein>
<organism evidence="3 4">
    <name type="scientific">Kipferlia bialata</name>
    <dbReference type="NCBI Taxonomy" id="797122"/>
    <lineage>
        <taxon>Eukaryota</taxon>
        <taxon>Metamonada</taxon>
        <taxon>Carpediemonas-like organisms</taxon>
        <taxon>Kipferlia</taxon>
    </lineage>
</organism>
<feature type="repeat" description="WD" evidence="1">
    <location>
        <begin position="18"/>
        <end position="51"/>
    </location>
</feature>
<dbReference type="OrthoDB" id="2677134at2759"/>
<evidence type="ECO:0000259" key="2">
    <source>
        <dbReference type="PROSITE" id="PS50927"/>
    </source>
</evidence>
<dbReference type="Gene3D" id="2.130.10.10">
    <property type="entry name" value="YVTN repeat-like/Quinoprotein amine dehydrogenase"/>
    <property type="match status" value="1"/>
</dbReference>
<dbReference type="AlphaFoldDB" id="A0A9K3CVC0"/>
<dbReference type="PROSITE" id="PS50082">
    <property type="entry name" value="WD_REPEATS_2"/>
    <property type="match status" value="1"/>
</dbReference>
<dbReference type="SUPFAM" id="SSF50978">
    <property type="entry name" value="WD40 repeat-like"/>
    <property type="match status" value="1"/>
</dbReference>
<dbReference type="EMBL" id="BDIP01001262">
    <property type="protein sequence ID" value="GIQ83994.1"/>
    <property type="molecule type" value="Genomic_DNA"/>
</dbReference>
<feature type="domain" description="Bulb-type lectin" evidence="2">
    <location>
        <begin position="1"/>
        <end position="51"/>
    </location>
</feature>
<comment type="caution">
    <text evidence="3">The sequence shown here is derived from an EMBL/GenBank/DDBJ whole genome shotgun (WGS) entry which is preliminary data.</text>
</comment>
<evidence type="ECO:0000256" key="1">
    <source>
        <dbReference type="PROSITE-ProRule" id="PRU00221"/>
    </source>
</evidence>
<reference evidence="3 4" key="1">
    <citation type="journal article" date="2018" name="PLoS ONE">
        <title>The draft genome of Kipferlia bialata reveals reductive genome evolution in fornicate parasites.</title>
        <authorList>
            <person name="Tanifuji G."/>
            <person name="Takabayashi S."/>
            <person name="Kume K."/>
            <person name="Takagi M."/>
            <person name="Nakayama T."/>
            <person name="Kamikawa R."/>
            <person name="Inagaki Y."/>
            <person name="Hashimoto T."/>
        </authorList>
    </citation>
    <scope>NUCLEOTIDE SEQUENCE [LARGE SCALE GENOMIC DNA]</scope>
    <source>
        <strain evidence="3">NY0173</strain>
    </source>
</reference>
<evidence type="ECO:0000313" key="3">
    <source>
        <dbReference type="EMBL" id="GIQ83994.1"/>
    </source>
</evidence>
<feature type="non-terminal residue" evidence="3">
    <location>
        <position position="51"/>
    </location>
</feature>
<dbReference type="Proteomes" id="UP000265618">
    <property type="component" value="Unassembled WGS sequence"/>
</dbReference>
<dbReference type="PROSITE" id="PS50927">
    <property type="entry name" value="BULB_LECTIN"/>
    <property type="match status" value="1"/>
</dbReference>
<proteinExistence type="predicted"/>
<name>A0A9K3CVC0_9EUKA</name>
<keyword evidence="1" id="KW-0853">WD repeat</keyword>
<sequence length="51" mass="5292">VALWSCETLGQPVLLGEYVGHASCISCVAVSGNRVVSGSEDGSILVWALEE</sequence>
<evidence type="ECO:0000313" key="4">
    <source>
        <dbReference type="Proteomes" id="UP000265618"/>
    </source>
</evidence>
<dbReference type="Pfam" id="PF00400">
    <property type="entry name" value="WD40"/>
    <property type="match status" value="1"/>
</dbReference>
<dbReference type="PROSITE" id="PS50294">
    <property type="entry name" value="WD_REPEATS_REGION"/>
    <property type="match status" value="1"/>
</dbReference>
<keyword evidence="4" id="KW-1185">Reference proteome</keyword>